<comment type="caution">
    <text evidence="1">The sequence shown here is derived from an EMBL/GenBank/DDBJ whole genome shotgun (WGS) entry which is preliminary data.</text>
</comment>
<sequence length="148" mass="17697">MEVLPEGRHYLPKHLEENIKYYKSILIQEKFARVENIMNKGDLSVVLYHKFIITGFVSCKDWGGTPPCLRRSQDALRYFSSRFWITSHNSQFPSILHMIARYRIHWISMWNYAINNNLLNKEFSVKWWDSLKIDPIISQIHKDFPPLV</sequence>
<gene>
    <name evidence="1" type="ORF">SO802_021717</name>
</gene>
<keyword evidence="2" id="KW-1185">Reference proteome</keyword>
<reference evidence="1 2" key="1">
    <citation type="submission" date="2024-01" db="EMBL/GenBank/DDBJ databases">
        <title>A telomere-to-telomere, gap-free genome of sweet tea (Lithocarpus litseifolius).</title>
        <authorList>
            <person name="Zhou J."/>
        </authorList>
    </citation>
    <scope>NUCLEOTIDE SEQUENCE [LARGE SCALE GENOMIC DNA]</scope>
    <source>
        <strain evidence="1">Zhou-2022a</strain>
        <tissue evidence="1">Leaf</tissue>
    </source>
</reference>
<evidence type="ECO:0000313" key="2">
    <source>
        <dbReference type="Proteomes" id="UP001459277"/>
    </source>
</evidence>
<dbReference type="AlphaFoldDB" id="A0AAW2CGZ1"/>
<accession>A0AAW2CGZ1</accession>
<protein>
    <submittedName>
        <fullName evidence="1">Uncharacterized protein</fullName>
    </submittedName>
</protein>
<dbReference type="EMBL" id="JAZDWU010000007">
    <property type="protein sequence ID" value="KAK9997031.1"/>
    <property type="molecule type" value="Genomic_DNA"/>
</dbReference>
<evidence type="ECO:0000313" key="1">
    <source>
        <dbReference type="EMBL" id="KAK9997031.1"/>
    </source>
</evidence>
<proteinExistence type="predicted"/>
<dbReference type="Proteomes" id="UP001459277">
    <property type="component" value="Unassembled WGS sequence"/>
</dbReference>
<name>A0AAW2CGZ1_9ROSI</name>
<organism evidence="1 2">
    <name type="scientific">Lithocarpus litseifolius</name>
    <dbReference type="NCBI Taxonomy" id="425828"/>
    <lineage>
        <taxon>Eukaryota</taxon>
        <taxon>Viridiplantae</taxon>
        <taxon>Streptophyta</taxon>
        <taxon>Embryophyta</taxon>
        <taxon>Tracheophyta</taxon>
        <taxon>Spermatophyta</taxon>
        <taxon>Magnoliopsida</taxon>
        <taxon>eudicotyledons</taxon>
        <taxon>Gunneridae</taxon>
        <taxon>Pentapetalae</taxon>
        <taxon>rosids</taxon>
        <taxon>fabids</taxon>
        <taxon>Fagales</taxon>
        <taxon>Fagaceae</taxon>
        <taxon>Lithocarpus</taxon>
    </lineage>
</organism>